<evidence type="ECO:0000313" key="6">
    <source>
        <dbReference type="EMBL" id="KIW80035.1"/>
    </source>
</evidence>
<comment type="cofactor">
    <cofactor evidence="5">
        <name>Fe(2+)</name>
        <dbReference type="ChEBI" id="CHEBI:29033"/>
    </cofactor>
    <text evidence="5">Binds 1 Fe(2+) ion per subunit.</text>
</comment>
<keyword evidence="3" id="KW-0560">Oxidoreductase</keyword>
<evidence type="ECO:0000256" key="5">
    <source>
        <dbReference type="PIRSR" id="PIRSR604294-1"/>
    </source>
</evidence>
<evidence type="ECO:0000256" key="3">
    <source>
        <dbReference type="ARBA" id="ARBA00023002"/>
    </source>
</evidence>
<accession>A0A0D2GND7</accession>
<feature type="binding site" evidence="5">
    <location>
        <position position="229"/>
    </location>
    <ligand>
        <name>Fe cation</name>
        <dbReference type="ChEBI" id="CHEBI:24875"/>
        <note>catalytic</note>
    </ligand>
</feature>
<reference evidence="6 7" key="1">
    <citation type="submission" date="2015-01" db="EMBL/GenBank/DDBJ databases">
        <title>The Genome Sequence of Fonsecaea pedrosoi CBS 271.37.</title>
        <authorList>
            <consortium name="The Broad Institute Genomics Platform"/>
            <person name="Cuomo C."/>
            <person name="de Hoog S."/>
            <person name="Gorbushina A."/>
            <person name="Stielow B."/>
            <person name="Teixiera M."/>
            <person name="Abouelleil A."/>
            <person name="Chapman S.B."/>
            <person name="Priest M."/>
            <person name="Young S.K."/>
            <person name="Wortman J."/>
            <person name="Nusbaum C."/>
            <person name="Birren B."/>
        </authorList>
    </citation>
    <scope>NUCLEOTIDE SEQUENCE [LARGE SCALE GENOMIC DNA]</scope>
    <source>
        <strain evidence="6 7">CBS 271.37</strain>
    </source>
</reference>
<evidence type="ECO:0000256" key="1">
    <source>
        <dbReference type="ARBA" id="ARBA00006787"/>
    </source>
</evidence>
<dbReference type="HOGENOM" id="CLU_016472_6_2_1"/>
<dbReference type="PANTHER" id="PTHR10543:SF89">
    <property type="entry name" value="CAROTENOID 9,10(9',10')-CLEAVAGE DIOXYGENASE 1"/>
    <property type="match status" value="1"/>
</dbReference>
<dbReference type="STRING" id="1442368.A0A0D2GND7"/>
<name>A0A0D2GND7_9EURO</name>
<dbReference type="OrthoDB" id="1069523at2759"/>
<dbReference type="GO" id="GO:0010436">
    <property type="term" value="F:carotenoid dioxygenase activity"/>
    <property type="evidence" value="ECO:0007669"/>
    <property type="project" value="TreeGrafter"/>
</dbReference>
<sequence length="541" mass="61326">MVKAHDLYNDFAAASRPFRADADIADVEVEGEIPKELDGTFYRVMQDPYYDRDYYLDGAKTIPFDGDGSISAFRIKDGKASFQQRYVMTKRLVAERKAGRSLFGMYRSPFSHHPCVRAVADTTANTNVILHAKKLLALCEHGPGYVLDPNSLRTIGIDMFPGEIDPNLPFTAHPHVDPVTGELCAFAYGLKGIGTPQISVYLIDKDGKKTFQRDFEFDKDEINDSGMIHDCAITENYIILYRMPFIVDTKNVEEPGKHQWYYDEKAPAWFGLVPRRDATKPVRWFQYKNCMAIHSGGSFEENGKVYFDSSTASHNAFAFLPCRHGPNPPPNDITVNYIRWCIDPNAVSDKMEDPEVLLSVPCEFPRVDERFLMKKPRYTFLDCFKPEAGNAAQLYQGLNALARIDSQKQEIEYFVPGPDCLVQEPAFSPRSPDAPEGDGFLITMVDNMAHHRNEVIVQDTRDFQKVVAKIVLPFRKFAENPESENDRREMVSFPRARLNVILGLRSAVHGNWVDAERIPATEPSVIQPFADIYPDVPTVRV</sequence>
<keyword evidence="4 5" id="KW-0408">Iron</keyword>
<evidence type="ECO:0000256" key="2">
    <source>
        <dbReference type="ARBA" id="ARBA00022723"/>
    </source>
</evidence>
<proteinExistence type="inferred from homology"/>
<feature type="binding site" evidence="5">
    <location>
        <position position="294"/>
    </location>
    <ligand>
        <name>Fe cation</name>
        <dbReference type="ChEBI" id="CHEBI:24875"/>
        <note>catalytic</note>
    </ligand>
</feature>
<protein>
    <recommendedName>
        <fullName evidence="8">Carotenoid oxygenase</fullName>
    </recommendedName>
</protein>
<organism evidence="6 7">
    <name type="scientific">Fonsecaea pedrosoi CBS 271.37</name>
    <dbReference type="NCBI Taxonomy" id="1442368"/>
    <lineage>
        <taxon>Eukaryota</taxon>
        <taxon>Fungi</taxon>
        <taxon>Dikarya</taxon>
        <taxon>Ascomycota</taxon>
        <taxon>Pezizomycotina</taxon>
        <taxon>Eurotiomycetes</taxon>
        <taxon>Chaetothyriomycetidae</taxon>
        <taxon>Chaetothyriales</taxon>
        <taxon>Herpotrichiellaceae</taxon>
        <taxon>Fonsecaea</taxon>
    </lineage>
</organism>
<dbReference type="GO" id="GO:0016121">
    <property type="term" value="P:carotene catabolic process"/>
    <property type="evidence" value="ECO:0007669"/>
    <property type="project" value="TreeGrafter"/>
</dbReference>
<dbReference type="VEuPathDB" id="FungiDB:Z517_06650"/>
<comment type="similarity">
    <text evidence="1">Belongs to the carotenoid oxygenase family.</text>
</comment>
<keyword evidence="2 5" id="KW-0479">Metal-binding</keyword>
<feature type="binding site" evidence="5">
    <location>
        <position position="173"/>
    </location>
    <ligand>
        <name>Fe cation</name>
        <dbReference type="ChEBI" id="CHEBI:24875"/>
        <note>catalytic</note>
    </ligand>
</feature>
<keyword evidence="7" id="KW-1185">Reference proteome</keyword>
<dbReference type="GO" id="GO:0046872">
    <property type="term" value="F:metal ion binding"/>
    <property type="evidence" value="ECO:0007669"/>
    <property type="project" value="UniProtKB-KW"/>
</dbReference>
<gene>
    <name evidence="6" type="ORF">Z517_06650</name>
</gene>
<dbReference type="Pfam" id="PF03055">
    <property type="entry name" value="RPE65"/>
    <property type="match status" value="1"/>
</dbReference>
<dbReference type="AlphaFoldDB" id="A0A0D2GND7"/>
<dbReference type="EMBL" id="KN846972">
    <property type="protein sequence ID" value="KIW80035.1"/>
    <property type="molecule type" value="Genomic_DNA"/>
</dbReference>
<dbReference type="Proteomes" id="UP000053029">
    <property type="component" value="Unassembled WGS sequence"/>
</dbReference>
<evidence type="ECO:0000256" key="4">
    <source>
        <dbReference type="ARBA" id="ARBA00023004"/>
    </source>
</evidence>
<evidence type="ECO:0008006" key="8">
    <source>
        <dbReference type="Google" id="ProtNLM"/>
    </source>
</evidence>
<dbReference type="InterPro" id="IPR004294">
    <property type="entry name" value="Carotenoid_Oase"/>
</dbReference>
<evidence type="ECO:0000313" key="7">
    <source>
        <dbReference type="Proteomes" id="UP000053029"/>
    </source>
</evidence>
<dbReference type="RefSeq" id="XP_013283843.1">
    <property type="nucleotide sequence ID" value="XM_013428389.1"/>
</dbReference>
<dbReference type="GeneID" id="25306140"/>
<dbReference type="PANTHER" id="PTHR10543">
    <property type="entry name" value="BETA-CAROTENE DIOXYGENASE"/>
    <property type="match status" value="1"/>
</dbReference>